<comment type="subcellular location">
    <subcellularLocation>
        <location evidence="1">Cell membrane</location>
        <topology evidence="1">Multi-pass membrane protein</topology>
    </subcellularLocation>
</comment>
<organism evidence="7 8">
    <name type="scientific">Argiope bruennichi</name>
    <name type="common">Wasp spider</name>
    <name type="synonym">Aranea bruennichi</name>
    <dbReference type="NCBI Taxonomy" id="94029"/>
    <lineage>
        <taxon>Eukaryota</taxon>
        <taxon>Metazoa</taxon>
        <taxon>Ecdysozoa</taxon>
        <taxon>Arthropoda</taxon>
        <taxon>Chelicerata</taxon>
        <taxon>Arachnida</taxon>
        <taxon>Araneae</taxon>
        <taxon>Araneomorphae</taxon>
        <taxon>Entelegynae</taxon>
        <taxon>Araneoidea</taxon>
        <taxon>Araneidae</taxon>
        <taxon>Argiope</taxon>
    </lineage>
</organism>
<keyword evidence="8" id="KW-1185">Reference proteome</keyword>
<dbReference type="GO" id="GO:0050909">
    <property type="term" value="P:sensory perception of taste"/>
    <property type="evidence" value="ECO:0007669"/>
    <property type="project" value="InterPro"/>
</dbReference>
<dbReference type="Pfam" id="PF08395">
    <property type="entry name" value="7tm_7"/>
    <property type="match status" value="1"/>
</dbReference>
<keyword evidence="2" id="KW-1003">Cell membrane</keyword>
<name>A0A8T0E776_ARGBR</name>
<keyword evidence="5 6" id="KW-0472">Membrane</keyword>
<feature type="transmembrane region" description="Helical" evidence="6">
    <location>
        <begin position="143"/>
        <end position="161"/>
    </location>
</feature>
<reference evidence="7" key="1">
    <citation type="journal article" date="2020" name="bioRxiv">
        <title>Chromosome-level reference genome of the European wasp spider Argiope bruennichi: a resource for studies on range expansion and evolutionary adaptation.</title>
        <authorList>
            <person name="Sheffer M.M."/>
            <person name="Hoppe A."/>
            <person name="Krehenwinkel H."/>
            <person name="Uhl G."/>
            <person name="Kuss A.W."/>
            <person name="Jensen L."/>
            <person name="Jensen C."/>
            <person name="Gillespie R.G."/>
            <person name="Hoff K.J."/>
            <person name="Prost S."/>
        </authorList>
    </citation>
    <scope>NUCLEOTIDE SEQUENCE</scope>
</reference>
<dbReference type="EMBL" id="JABXBU010002230">
    <property type="protein sequence ID" value="KAF8767247.1"/>
    <property type="molecule type" value="Genomic_DNA"/>
</dbReference>
<evidence type="ECO:0000256" key="5">
    <source>
        <dbReference type="ARBA" id="ARBA00023136"/>
    </source>
</evidence>
<evidence type="ECO:0000313" key="8">
    <source>
        <dbReference type="Proteomes" id="UP000807504"/>
    </source>
</evidence>
<protein>
    <submittedName>
        <fullName evidence="7">Uncharacterized protein</fullName>
    </submittedName>
</protein>
<dbReference type="AlphaFoldDB" id="A0A8T0E776"/>
<dbReference type="Proteomes" id="UP000807504">
    <property type="component" value="Unassembled WGS sequence"/>
</dbReference>
<evidence type="ECO:0000256" key="4">
    <source>
        <dbReference type="ARBA" id="ARBA00022989"/>
    </source>
</evidence>
<evidence type="ECO:0000256" key="1">
    <source>
        <dbReference type="ARBA" id="ARBA00004651"/>
    </source>
</evidence>
<keyword evidence="4 6" id="KW-1133">Transmembrane helix</keyword>
<dbReference type="GO" id="GO:0005886">
    <property type="term" value="C:plasma membrane"/>
    <property type="evidence" value="ECO:0007669"/>
    <property type="project" value="UniProtKB-SubCell"/>
</dbReference>
<accession>A0A8T0E776</accession>
<gene>
    <name evidence="7" type="ORF">HNY73_020231</name>
</gene>
<comment type="caution">
    <text evidence="7">The sequence shown here is derived from an EMBL/GenBank/DDBJ whole genome shotgun (WGS) entry which is preliminary data.</text>
</comment>
<proteinExistence type="predicted"/>
<keyword evidence="3 6" id="KW-0812">Transmembrane</keyword>
<feature type="transmembrane region" description="Helical" evidence="6">
    <location>
        <begin position="63"/>
        <end position="84"/>
    </location>
</feature>
<evidence type="ECO:0000256" key="2">
    <source>
        <dbReference type="ARBA" id="ARBA00022475"/>
    </source>
</evidence>
<feature type="transmembrane region" description="Helical" evidence="6">
    <location>
        <begin position="35"/>
        <end position="51"/>
    </location>
</feature>
<evidence type="ECO:0000256" key="6">
    <source>
        <dbReference type="SAM" id="Phobius"/>
    </source>
</evidence>
<evidence type="ECO:0000313" key="7">
    <source>
        <dbReference type="EMBL" id="KAF8767247.1"/>
    </source>
</evidence>
<reference evidence="7" key="2">
    <citation type="submission" date="2020-06" db="EMBL/GenBank/DDBJ databases">
        <authorList>
            <person name="Sheffer M."/>
        </authorList>
    </citation>
    <scope>NUCLEOTIDE SEQUENCE</scope>
</reference>
<evidence type="ECO:0000256" key="3">
    <source>
        <dbReference type="ARBA" id="ARBA00022692"/>
    </source>
</evidence>
<sequence>MMDNGALIGNGAEALKCYNILEENICLLKQTLSKPLFAILLTSSINLYYALDFCLKEDELVFYSIAFLIDASVGILAILSIIIYSSKIPETIKKIKKTAGCLIERQQISVLNKGMDVSFLYRLEKKEVIFLSAGGMVDLKMSLLLSIIGALFTYGLLLLNLEN</sequence>
<dbReference type="InterPro" id="IPR013604">
    <property type="entry name" value="7TM_chemorcpt"/>
</dbReference>